<dbReference type="AlphaFoldDB" id="S5TFA8"/>
<proteinExistence type="predicted"/>
<sequence>MVFQILKFWRFLIFWHFYIQNMTYLLWGFEVLKASFTIFQIFEIFRVLHTKCYIFLDIYIQNMKILRYHILLYSIPIIYMYIISSKYFLYIHTYCIYSIKYAYYKYYVYYV</sequence>
<evidence type="ECO:0000313" key="2">
    <source>
        <dbReference type="EMBL" id="AGS44137.1"/>
    </source>
</evidence>
<geneLocation type="mitochondrion" evidence="2"/>
<dbReference type="RefSeq" id="YP_008474890.1">
    <property type="nucleotide sequence ID" value="NC_022155.1"/>
</dbReference>
<organism evidence="2">
    <name type="scientific">Diddensiella santjacobensis</name>
    <dbReference type="NCBI Taxonomy" id="2704139"/>
    <lineage>
        <taxon>Eukaryota</taxon>
        <taxon>Fungi</taxon>
        <taxon>Dikarya</taxon>
        <taxon>Ascomycota</taxon>
        <taxon>Saccharomycotina</taxon>
        <taxon>Dipodascomycetes</taxon>
        <taxon>Dipodascales</taxon>
        <taxon>Trichomonascaceae</taxon>
        <taxon>Diddensiella</taxon>
    </lineage>
</organism>
<dbReference type="EMBL" id="KC993178">
    <property type="protein sequence ID" value="AGS44137.1"/>
    <property type="molecule type" value="Genomic_DNA"/>
</dbReference>
<keyword evidence="1" id="KW-0812">Transmembrane</keyword>
<accession>S5TFA8</accession>
<protein>
    <submittedName>
        <fullName evidence="2">Uncharacterized protein</fullName>
    </submittedName>
</protein>
<keyword evidence="1" id="KW-1133">Transmembrane helix</keyword>
<keyword evidence="2" id="KW-0496">Mitochondrion</keyword>
<reference evidence="2" key="1">
    <citation type="submission" date="2013-04" db="EMBL/GenBank/DDBJ databases">
        <authorList>
            <person name="Zemanova J."/>
            <person name="Hegedusova E."/>
            <person name="Brejova B."/>
            <person name="Nosek J."/>
        </authorList>
    </citation>
    <scope>NUCLEOTIDE SEQUENCE</scope>
    <source>
        <strain evidence="2">CBS 8183</strain>
    </source>
</reference>
<dbReference type="GeneID" id="16694465"/>
<keyword evidence="1" id="KW-0472">Membrane</keyword>
<name>S5TFA8_9ASCO</name>
<feature type="transmembrane region" description="Helical" evidence="1">
    <location>
        <begin position="68"/>
        <end position="90"/>
    </location>
</feature>
<evidence type="ECO:0000256" key="1">
    <source>
        <dbReference type="SAM" id="Phobius"/>
    </source>
</evidence>
<gene>
    <name evidence="2" type="primary">orf111</name>
</gene>